<dbReference type="Proteomes" id="UP000244073">
    <property type="component" value="Unassembled WGS sequence"/>
</dbReference>
<dbReference type="VEuPathDB" id="FungiDB:P175DRAFT_0101761"/>
<dbReference type="AlphaFoldDB" id="A0A2T5LLQ5"/>
<proteinExistence type="predicted"/>
<sequence length="179" mass="19880">MLRWDLAALQGWAFYSVLVFMRYLPGTTYVQELSSVDDIARGSSPNINLFLSISTSSNSSSPSEFAKNVRDRPLPSLFLLSQPAPPLLRLLFPFPIRQCTFSYLKLSLNHPLESLLWNFHLSSYPLSLSLSFSSLYSSPPHFLSSQNNSPLHSTSISSKLFCVIISLSLSLSLSLSGTI</sequence>
<evidence type="ECO:0000313" key="2">
    <source>
        <dbReference type="Proteomes" id="UP000244073"/>
    </source>
</evidence>
<organism evidence="1 2">
    <name type="scientific">Aspergillus ochraceoroseus IBT 24754</name>
    <dbReference type="NCBI Taxonomy" id="1392256"/>
    <lineage>
        <taxon>Eukaryota</taxon>
        <taxon>Fungi</taxon>
        <taxon>Dikarya</taxon>
        <taxon>Ascomycota</taxon>
        <taxon>Pezizomycotina</taxon>
        <taxon>Eurotiomycetes</taxon>
        <taxon>Eurotiomycetidae</taxon>
        <taxon>Eurotiales</taxon>
        <taxon>Aspergillaceae</taxon>
        <taxon>Aspergillus</taxon>
        <taxon>Aspergillus subgen. Nidulantes</taxon>
    </lineage>
</organism>
<protein>
    <submittedName>
        <fullName evidence="1">Uncharacterized protein</fullName>
    </submittedName>
</protein>
<gene>
    <name evidence="1" type="ORF">P175DRAFT_0101761</name>
</gene>
<accession>A0A2T5LLQ5</accession>
<reference evidence="1 2" key="1">
    <citation type="journal article" date="2018" name="Proc. Natl. Acad. Sci. U.S.A.">
        <title>Linking secondary metabolites to gene clusters through genome sequencing of six diverse Aspergillus species.</title>
        <authorList>
            <person name="Kaerboelling I."/>
            <person name="Vesth T.C."/>
            <person name="Frisvad J.C."/>
            <person name="Nybo J.L."/>
            <person name="Theobald S."/>
            <person name="Kuo A."/>
            <person name="Bowyer P."/>
            <person name="Matsuda Y."/>
            <person name="Mondo S."/>
            <person name="Lyhne E.K."/>
            <person name="Kogle M.E."/>
            <person name="Clum A."/>
            <person name="Lipzen A."/>
            <person name="Salamov A."/>
            <person name="Ngan C.Y."/>
            <person name="Daum C."/>
            <person name="Chiniquy J."/>
            <person name="Barry K."/>
            <person name="LaButti K."/>
            <person name="Haridas S."/>
            <person name="Simmons B.A."/>
            <person name="Magnuson J.K."/>
            <person name="Mortensen U.H."/>
            <person name="Larsen T.O."/>
            <person name="Grigoriev I.V."/>
            <person name="Baker S.E."/>
            <person name="Andersen M.R."/>
        </authorList>
    </citation>
    <scope>NUCLEOTIDE SEQUENCE [LARGE SCALE GENOMIC DNA]</scope>
    <source>
        <strain evidence="1 2">IBT 24754</strain>
    </source>
</reference>
<dbReference type="EMBL" id="MSFN02000011">
    <property type="protein sequence ID" value="PTU17213.1"/>
    <property type="molecule type" value="Genomic_DNA"/>
</dbReference>
<dbReference type="RefSeq" id="XP_040748605.1">
    <property type="nucleotide sequence ID" value="XM_040892329.1"/>
</dbReference>
<name>A0A2T5LLQ5_9EURO</name>
<evidence type="ECO:0000313" key="1">
    <source>
        <dbReference type="EMBL" id="PTU17213.1"/>
    </source>
</evidence>
<comment type="caution">
    <text evidence="1">The sequence shown here is derived from an EMBL/GenBank/DDBJ whole genome shotgun (WGS) entry which is preliminary data.</text>
</comment>
<dbReference type="GeneID" id="63809211"/>